<dbReference type="PANTHER" id="PTHR37984:SF5">
    <property type="entry name" value="PROTEIN NYNRIN-LIKE"/>
    <property type="match status" value="1"/>
</dbReference>
<dbReference type="InterPro" id="IPR043128">
    <property type="entry name" value="Rev_trsase/Diguanyl_cyclase"/>
</dbReference>
<name>A0ABY6KHZ3_9ARAC</name>
<dbReference type="InterPro" id="IPR043502">
    <property type="entry name" value="DNA/RNA_pol_sf"/>
</dbReference>
<keyword evidence="4" id="KW-1185">Reference proteome</keyword>
<dbReference type="Pfam" id="PF17919">
    <property type="entry name" value="RT_RNaseH_2"/>
    <property type="match status" value="1"/>
</dbReference>
<proteinExistence type="predicted"/>
<evidence type="ECO:0000259" key="2">
    <source>
        <dbReference type="Pfam" id="PF17919"/>
    </source>
</evidence>
<sequence>MLTLSRDSLDKPLLRQAICTLCHGEDKDDDAEGFNFGKPNEWPIWFKRFQRYRIASGLSVKSEDEQVNALVHFMGDKAEEILILFNLSEAENEDYQLVVSKFQNYFIGKRNIIYEGAKFNRRSQGDTEPVEEFLTSLYVLAGNFNYGILKEEMIRDRLVLGHEIEPNGIQVDPKRKRAIQEFFKPRSVKEIKQFSGIVNFSARFVPNLAKISHPLNTLLSKREEWIWEDAQDRSFDKIKKSLTSAQGLALYDLSLPISVSADASSFGLGAVIWQTKDGLRQVIAYASRTLSETEKRYAQIEKEALAITWACEKFKQYIQGLVITLETDHKPLVPIFTSKNIDDLTPRIQRLRLRIMRYSYKIVHMPGMNLIVADALSRSPRIKVGTEELEEELCAYVQQEVSFMPISDVRVKEIKESQDKDQVIQNIIKYTQEGWPERTNVSMPESQYWPAKDDFSVENGILLKGLRNVIPENIRKGLLQRIHEG</sequence>
<evidence type="ECO:0000313" key="4">
    <source>
        <dbReference type="Proteomes" id="UP001235939"/>
    </source>
</evidence>
<evidence type="ECO:0000313" key="3">
    <source>
        <dbReference type="EMBL" id="UYV68448.1"/>
    </source>
</evidence>
<dbReference type="Gene3D" id="3.30.70.270">
    <property type="match status" value="1"/>
</dbReference>
<reference evidence="3 4" key="1">
    <citation type="submission" date="2022-01" db="EMBL/GenBank/DDBJ databases">
        <title>A chromosomal length assembly of Cordylochernes scorpioides.</title>
        <authorList>
            <person name="Zeh D."/>
            <person name="Zeh J."/>
        </authorList>
    </citation>
    <scope>NUCLEOTIDE SEQUENCE [LARGE SCALE GENOMIC DNA]</scope>
    <source>
        <strain evidence="3">IN4F17</strain>
        <tissue evidence="3">Whole Body</tissue>
    </source>
</reference>
<accession>A0ABY6KHZ3</accession>
<gene>
    <name evidence="3" type="ORF">LAZ67_5004356</name>
</gene>
<evidence type="ECO:0000256" key="1">
    <source>
        <dbReference type="ARBA" id="ARBA00023268"/>
    </source>
</evidence>
<keyword evidence="1" id="KW-0511">Multifunctional enzyme</keyword>
<dbReference type="PANTHER" id="PTHR37984">
    <property type="entry name" value="PROTEIN CBG26694"/>
    <property type="match status" value="1"/>
</dbReference>
<dbReference type="Proteomes" id="UP001235939">
    <property type="component" value="Chromosome 05"/>
</dbReference>
<dbReference type="InterPro" id="IPR050951">
    <property type="entry name" value="Retrovirus_Pol_polyprotein"/>
</dbReference>
<protein>
    <submittedName>
        <fullName evidence="3">K02A2.6-like</fullName>
    </submittedName>
</protein>
<dbReference type="EMBL" id="CP092867">
    <property type="protein sequence ID" value="UYV68448.1"/>
    <property type="molecule type" value="Genomic_DNA"/>
</dbReference>
<feature type="domain" description="Reverse transcriptase/retrotransposon-derived protein RNase H-like" evidence="2">
    <location>
        <begin position="227"/>
        <end position="323"/>
    </location>
</feature>
<dbReference type="SUPFAM" id="SSF56672">
    <property type="entry name" value="DNA/RNA polymerases"/>
    <property type="match status" value="1"/>
</dbReference>
<organism evidence="3 4">
    <name type="scientific">Cordylochernes scorpioides</name>
    <dbReference type="NCBI Taxonomy" id="51811"/>
    <lineage>
        <taxon>Eukaryota</taxon>
        <taxon>Metazoa</taxon>
        <taxon>Ecdysozoa</taxon>
        <taxon>Arthropoda</taxon>
        <taxon>Chelicerata</taxon>
        <taxon>Arachnida</taxon>
        <taxon>Pseudoscorpiones</taxon>
        <taxon>Cheliferoidea</taxon>
        <taxon>Chernetidae</taxon>
        <taxon>Cordylochernes</taxon>
    </lineage>
</organism>
<dbReference type="CDD" id="cd09274">
    <property type="entry name" value="RNase_HI_RT_Ty3"/>
    <property type="match status" value="1"/>
</dbReference>
<dbReference type="InterPro" id="IPR041577">
    <property type="entry name" value="RT_RNaseH_2"/>
</dbReference>